<dbReference type="InterPro" id="IPR023213">
    <property type="entry name" value="CAT-like_dom_sf"/>
</dbReference>
<comment type="similarity">
    <text evidence="3 9">Belongs to the 2-oxoacid dehydrogenase family.</text>
</comment>
<dbReference type="Pfam" id="PF00198">
    <property type="entry name" value="2-oxoacid_dh"/>
    <property type="match status" value="1"/>
</dbReference>
<dbReference type="Pfam" id="PF02817">
    <property type="entry name" value="E3_binding"/>
    <property type="match status" value="1"/>
</dbReference>
<dbReference type="GO" id="GO:0031405">
    <property type="term" value="F:lipoic acid binding"/>
    <property type="evidence" value="ECO:0007669"/>
    <property type="project" value="TreeGrafter"/>
</dbReference>
<sequence length="501" mass="55058">MKQFVFRYACSGSARLPRRQTQSCFPTHTGLRKDWRRRFHQSPSLQVVRPYILADIGEGITECQIISWSVKPGDRVEQFDPICEVQSDKATVEITSRYDGVVKALHYEQDEVAIVGKALLDMDIADDVVEEKTSGQLPVGGVDETFSSLDQDNCHTRDRNAVLPASPVSSGAQTTVTNQREEMEAEPQVLLTPAVRHLLKEAGIVPSQVRGTGKGGRITKDDVHEYLAMKTKAESDQGGPLEAPNGSPKSTERDQVVRMTPVEDQMFKVMTRSLAIPHFLYSHSVDVTSLNQTRTKFKQRAKQVSDNPDRKPISKLSALPIIMKAISRAFLLHPKLNSHLDTTSDPKKPHLIFKASHHFGIAVDTPHGLLVPVVRDVEKHSVLSLAGEIHRLSESAQAGRLTPAEFKDATFTISNIGSIGGDVVNPVIVPPMVGIVALGHACDIPVFETDETGIEKIVKRQRLTMSWSADHRVLDGATVAKAAETVNTLVGEVDTWGLDLS</sequence>
<gene>
    <name evidence="13" type="ORF">B0A52_06766</name>
</gene>
<evidence type="ECO:0000313" key="13">
    <source>
        <dbReference type="EMBL" id="RVX69053.1"/>
    </source>
</evidence>
<evidence type="ECO:0000256" key="6">
    <source>
        <dbReference type="ARBA" id="ARBA00022946"/>
    </source>
</evidence>
<keyword evidence="5 9" id="KW-0450">Lipoyl</keyword>
<dbReference type="PROSITE" id="PS51826">
    <property type="entry name" value="PSBD"/>
    <property type="match status" value="1"/>
</dbReference>
<dbReference type="SUPFAM" id="SSF51230">
    <property type="entry name" value="Single hybrid motif"/>
    <property type="match status" value="1"/>
</dbReference>
<dbReference type="OrthoDB" id="4120975at2759"/>
<proteinExistence type="inferred from homology"/>
<dbReference type="InterPro" id="IPR004167">
    <property type="entry name" value="PSBD"/>
</dbReference>
<keyword evidence="7" id="KW-0496">Mitochondrion</keyword>
<dbReference type="EMBL" id="NAJM01000032">
    <property type="protein sequence ID" value="RVX69053.1"/>
    <property type="molecule type" value="Genomic_DNA"/>
</dbReference>
<comment type="subcellular location">
    <subcellularLocation>
        <location evidence="2">Mitochondrion matrix</location>
    </subcellularLocation>
</comment>
<reference evidence="13 14" key="1">
    <citation type="submission" date="2017-03" db="EMBL/GenBank/DDBJ databases">
        <title>Genomes of endolithic fungi from Antarctica.</title>
        <authorList>
            <person name="Coleine C."/>
            <person name="Masonjones S."/>
            <person name="Stajich J.E."/>
        </authorList>
    </citation>
    <scope>NUCLEOTIDE SEQUENCE [LARGE SCALE GENOMIC DNA]</scope>
    <source>
        <strain evidence="13 14">CCFEE 6314</strain>
    </source>
</reference>
<keyword evidence="6" id="KW-0809">Transit peptide</keyword>
<evidence type="ECO:0000313" key="14">
    <source>
        <dbReference type="Proteomes" id="UP000288859"/>
    </source>
</evidence>
<dbReference type="PROSITE" id="PS50968">
    <property type="entry name" value="BIOTINYL_LIPOYL"/>
    <property type="match status" value="1"/>
</dbReference>
<dbReference type="CDD" id="cd06849">
    <property type="entry name" value="lipoyl_domain"/>
    <property type="match status" value="1"/>
</dbReference>
<dbReference type="SUPFAM" id="SSF47005">
    <property type="entry name" value="Peripheral subunit-binding domain of 2-oxo acid dehydrogenase complex"/>
    <property type="match status" value="1"/>
</dbReference>
<dbReference type="Pfam" id="PF00364">
    <property type="entry name" value="Biotin_lipoyl"/>
    <property type="match status" value="1"/>
</dbReference>
<dbReference type="GO" id="GO:0005759">
    <property type="term" value="C:mitochondrial matrix"/>
    <property type="evidence" value="ECO:0007669"/>
    <property type="project" value="UniProtKB-SubCell"/>
</dbReference>
<dbReference type="FunFam" id="2.40.50.100:FF:000013">
    <property type="entry name" value="Dihydrolipoamide acetyltransferase component of pyruvate dehydrogenase complex"/>
    <property type="match status" value="1"/>
</dbReference>
<keyword evidence="4 9" id="KW-0808">Transferase</keyword>
<dbReference type="PROSITE" id="PS00189">
    <property type="entry name" value="LIPOYL"/>
    <property type="match status" value="1"/>
</dbReference>
<dbReference type="VEuPathDB" id="FungiDB:PV10_08005"/>
<dbReference type="FunFam" id="3.30.559.10:FF:000007">
    <property type="entry name" value="Dihydrolipoamide acetyltransferase component of pyruvate dehydrogenase complex"/>
    <property type="match status" value="1"/>
</dbReference>
<dbReference type="InterPro" id="IPR000089">
    <property type="entry name" value="Biotin_lipoyl"/>
</dbReference>
<dbReference type="InterPro" id="IPR036625">
    <property type="entry name" value="E3-bd_dom_sf"/>
</dbReference>
<dbReference type="Proteomes" id="UP000288859">
    <property type="component" value="Unassembled WGS sequence"/>
</dbReference>
<dbReference type="AlphaFoldDB" id="A0A438N087"/>
<dbReference type="InterPro" id="IPR011053">
    <property type="entry name" value="Single_hybrid_motif"/>
</dbReference>
<feature type="domain" description="Lipoyl-binding" evidence="11">
    <location>
        <begin position="44"/>
        <end position="123"/>
    </location>
</feature>
<dbReference type="Gene3D" id="2.40.50.100">
    <property type="match status" value="1"/>
</dbReference>
<dbReference type="PANTHER" id="PTHR43178">
    <property type="entry name" value="DIHYDROLIPOAMIDE ACETYLTRANSFERASE COMPONENT OF PYRUVATE DEHYDROGENASE COMPLEX"/>
    <property type="match status" value="1"/>
</dbReference>
<dbReference type="GO" id="GO:0045333">
    <property type="term" value="P:cellular respiration"/>
    <property type="evidence" value="ECO:0007669"/>
    <property type="project" value="UniProtKB-ARBA"/>
</dbReference>
<evidence type="ECO:0000259" key="11">
    <source>
        <dbReference type="PROSITE" id="PS50968"/>
    </source>
</evidence>
<dbReference type="InterPro" id="IPR001078">
    <property type="entry name" value="2-oxoacid_DH_actylTfrase"/>
</dbReference>
<feature type="domain" description="Peripheral subunit-binding (PSBD)" evidence="12">
    <location>
        <begin position="190"/>
        <end position="227"/>
    </location>
</feature>
<protein>
    <recommendedName>
        <fullName evidence="9">Dihydrolipoamide acetyltransferase component of pyruvate dehydrogenase complex</fullName>
        <ecNumber evidence="9">2.3.1.-</ecNumber>
    </recommendedName>
</protein>
<evidence type="ECO:0000259" key="12">
    <source>
        <dbReference type="PROSITE" id="PS51826"/>
    </source>
</evidence>
<dbReference type="EC" id="2.3.1.-" evidence="9"/>
<evidence type="ECO:0000256" key="4">
    <source>
        <dbReference type="ARBA" id="ARBA00022679"/>
    </source>
</evidence>
<evidence type="ECO:0000256" key="10">
    <source>
        <dbReference type="SAM" id="MobiDB-lite"/>
    </source>
</evidence>
<evidence type="ECO:0000256" key="3">
    <source>
        <dbReference type="ARBA" id="ARBA00007317"/>
    </source>
</evidence>
<name>A0A438N087_EXOME</name>
<organism evidence="13 14">
    <name type="scientific">Exophiala mesophila</name>
    <name type="common">Black yeast-like fungus</name>
    <dbReference type="NCBI Taxonomy" id="212818"/>
    <lineage>
        <taxon>Eukaryota</taxon>
        <taxon>Fungi</taxon>
        <taxon>Dikarya</taxon>
        <taxon>Ascomycota</taxon>
        <taxon>Pezizomycotina</taxon>
        <taxon>Eurotiomycetes</taxon>
        <taxon>Chaetothyriomycetidae</taxon>
        <taxon>Chaetothyriales</taxon>
        <taxon>Herpotrichiellaceae</taxon>
        <taxon>Exophiala</taxon>
    </lineage>
</organism>
<evidence type="ECO:0000256" key="2">
    <source>
        <dbReference type="ARBA" id="ARBA00004305"/>
    </source>
</evidence>
<dbReference type="InterPro" id="IPR050743">
    <property type="entry name" value="2-oxoacid_DH_E2_comp"/>
</dbReference>
<dbReference type="Gene3D" id="3.30.559.10">
    <property type="entry name" value="Chloramphenicol acetyltransferase-like domain"/>
    <property type="match status" value="1"/>
</dbReference>
<evidence type="ECO:0000256" key="9">
    <source>
        <dbReference type="RuleBase" id="RU003423"/>
    </source>
</evidence>
<feature type="region of interest" description="Disordered" evidence="10">
    <location>
        <begin position="231"/>
        <end position="254"/>
    </location>
</feature>
<dbReference type="GO" id="GO:0016407">
    <property type="term" value="F:acetyltransferase activity"/>
    <property type="evidence" value="ECO:0007669"/>
    <property type="project" value="TreeGrafter"/>
</dbReference>
<comment type="caution">
    <text evidence="13">The sequence shown here is derived from an EMBL/GenBank/DDBJ whole genome shotgun (WGS) entry which is preliminary data.</text>
</comment>
<evidence type="ECO:0000256" key="1">
    <source>
        <dbReference type="ARBA" id="ARBA00001938"/>
    </source>
</evidence>
<dbReference type="Gene3D" id="4.10.320.10">
    <property type="entry name" value="E3-binding domain"/>
    <property type="match status" value="1"/>
</dbReference>
<evidence type="ECO:0000256" key="5">
    <source>
        <dbReference type="ARBA" id="ARBA00022823"/>
    </source>
</evidence>
<accession>A0A438N087</accession>
<dbReference type="PANTHER" id="PTHR43178:SF5">
    <property type="entry name" value="LIPOAMIDE ACYLTRANSFERASE COMPONENT OF BRANCHED-CHAIN ALPHA-KETO ACID DEHYDROGENASE COMPLEX, MITOCHONDRIAL"/>
    <property type="match status" value="1"/>
</dbReference>
<comment type="cofactor">
    <cofactor evidence="1 9">
        <name>(R)-lipoate</name>
        <dbReference type="ChEBI" id="CHEBI:83088"/>
    </cofactor>
</comment>
<evidence type="ECO:0000256" key="8">
    <source>
        <dbReference type="ARBA" id="ARBA00023315"/>
    </source>
</evidence>
<evidence type="ECO:0000256" key="7">
    <source>
        <dbReference type="ARBA" id="ARBA00023128"/>
    </source>
</evidence>
<keyword evidence="8 9" id="KW-0012">Acyltransferase</keyword>
<dbReference type="InterPro" id="IPR003016">
    <property type="entry name" value="2-oxoA_DH_lipoyl-BS"/>
</dbReference>
<dbReference type="SUPFAM" id="SSF52777">
    <property type="entry name" value="CoA-dependent acyltransferases"/>
    <property type="match status" value="1"/>
</dbReference>